<comment type="similarity">
    <text evidence="3">Belongs to the peptidase C56 family. HSP31-like subfamily.</text>
</comment>
<dbReference type="InterPro" id="IPR002818">
    <property type="entry name" value="DJ-1/PfpI"/>
</dbReference>
<dbReference type="CDD" id="cd03141">
    <property type="entry name" value="GATase1_Hsp31_like"/>
    <property type="match status" value="1"/>
</dbReference>
<proteinExistence type="inferred from homology"/>
<gene>
    <name evidence="6" type="ORF">J2W69_000042</name>
</gene>
<dbReference type="Pfam" id="PF01965">
    <property type="entry name" value="DJ-1_PfpI"/>
    <property type="match status" value="1"/>
</dbReference>
<sequence>MQFSKRVVQLGLAVALTLSSSLAMAADKVLIVVTSHSQMGNIGEKTGYWLGEVTHPYHELIKAGIEVDIASIAGGKAPVDERSLAEADQVNQWFMADNIHSNKLQQTLKLADLKAADYQAVLFAGGHGTMWDFPQDQVLQQFAATLYQNNGIVAAVCHGPAALLNITLTDGSYLISGKEVTGFSNSEEEQIKLTQVVPFSLQNELVKRGASYNAADNWQSKVVVDQRVVTGQNPQSATAVGAALVKLLTAN</sequence>
<reference evidence="6 7" key="1">
    <citation type="submission" date="2023-07" db="EMBL/GenBank/DDBJ databases">
        <title>Sorghum-associated microbial communities from plants grown in Nebraska, USA.</title>
        <authorList>
            <person name="Schachtman D."/>
        </authorList>
    </citation>
    <scope>NUCLEOTIDE SEQUENCE [LARGE SCALE GENOMIC DNA]</scope>
    <source>
        <strain evidence="6 7">4138</strain>
    </source>
</reference>
<feature type="chain" id="PRO_5045685317" evidence="4">
    <location>
        <begin position="26"/>
        <end position="251"/>
    </location>
</feature>
<dbReference type="RefSeq" id="WP_310273386.1">
    <property type="nucleotide sequence ID" value="NZ_JAVDWR010000001.1"/>
</dbReference>
<keyword evidence="6" id="KW-0645">Protease</keyword>
<evidence type="ECO:0000256" key="3">
    <source>
        <dbReference type="ARBA" id="ARBA00038493"/>
    </source>
</evidence>
<evidence type="ECO:0000256" key="1">
    <source>
        <dbReference type="ARBA" id="ARBA00023016"/>
    </source>
</evidence>
<dbReference type="InterPro" id="IPR029062">
    <property type="entry name" value="Class_I_gatase-like"/>
</dbReference>
<keyword evidence="7" id="KW-1185">Reference proteome</keyword>
<evidence type="ECO:0000313" key="6">
    <source>
        <dbReference type="EMBL" id="MDR7119127.1"/>
    </source>
</evidence>
<keyword evidence="6" id="KW-0378">Hydrolase</keyword>
<feature type="signal peptide" evidence="4">
    <location>
        <begin position="1"/>
        <end position="25"/>
    </location>
</feature>
<evidence type="ECO:0000259" key="5">
    <source>
        <dbReference type="Pfam" id="PF01965"/>
    </source>
</evidence>
<dbReference type="GO" id="GO:0008233">
    <property type="term" value="F:peptidase activity"/>
    <property type="evidence" value="ECO:0007669"/>
    <property type="project" value="UniProtKB-KW"/>
</dbReference>
<protein>
    <submittedName>
        <fullName evidence="6">Intracellular protease/amidase</fullName>
    </submittedName>
</protein>
<feature type="domain" description="DJ-1/PfpI" evidence="5">
    <location>
        <begin position="52"/>
        <end position="246"/>
    </location>
</feature>
<dbReference type="GO" id="GO:0006508">
    <property type="term" value="P:proteolysis"/>
    <property type="evidence" value="ECO:0007669"/>
    <property type="project" value="UniProtKB-KW"/>
</dbReference>
<comment type="caution">
    <text evidence="6">The sequence shown here is derived from an EMBL/GenBank/DDBJ whole genome shotgun (WGS) entry which is preliminary data.</text>
</comment>
<name>A0ABU1VTX4_9GAMM</name>
<evidence type="ECO:0000256" key="2">
    <source>
        <dbReference type="ARBA" id="ARBA00023239"/>
    </source>
</evidence>
<dbReference type="Gene3D" id="3.40.50.880">
    <property type="match status" value="1"/>
</dbReference>
<dbReference type="EMBL" id="JAVDWR010000001">
    <property type="protein sequence ID" value="MDR7119127.1"/>
    <property type="molecule type" value="Genomic_DNA"/>
</dbReference>
<dbReference type="PANTHER" id="PTHR48094:SF11">
    <property type="entry name" value="GLUTATHIONE-INDEPENDENT GLYOXALASE HSP31-RELATED"/>
    <property type="match status" value="1"/>
</dbReference>
<dbReference type="InterPro" id="IPR050325">
    <property type="entry name" value="Prot/Nucl_acid_deglycase"/>
</dbReference>
<evidence type="ECO:0000313" key="7">
    <source>
        <dbReference type="Proteomes" id="UP001257909"/>
    </source>
</evidence>
<keyword evidence="4" id="KW-0732">Signal</keyword>
<keyword evidence="1" id="KW-0346">Stress response</keyword>
<dbReference type="SUPFAM" id="SSF52317">
    <property type="entry name" value="Class I glutamine amidotransferase-like"/>
    <property type="match status" value="1"/>
</dbReference>
<accession>A0ABU1VTX4</accession>
<organism evidence="6 7">
    <name type="scientific">Rheinheimera soli</name>
    <dbReference type="NCBI Taxonomy" id="443616"/>
    <lineage>
        <taxon>Bacteria</taxon>
        <taxon>Pseudomonadati</taxon>
        <taxon>Pseudomonadota</taxon>
        <taxon>Gammaproteobacteria</taxon>
        <taxon>Chromatiales</taxon>
        <taxon>Chromatiaceae</taxon>
        <taxon>Rheinheimera</taxon>
    </lineage>
</organism>
<keyword evidence="2" id="KW-0456">Lyase</keyword>
<dbReference type="Proteomes" id="UP001257909">
    <property type="component" value="Unassembled WGS sequence"/>
</dbReference>
<evidence type="ECO:0000256" key="4">
    <source>
        <dbReference type="SAM" id="SignalP"/>
    </source>
</evidence>
<dbReference type="PANTHER" id="PTHR48094">
    <property type="entry name" value="PROTEIN/NUCLEIC ACID DEGLYCASE DJ-1-RELATED"/>
    <property type="match status" value="1"/>
</dbReference>